<evidence type="ECO:0000313" key="1">
    <source>
        <dbReference type="EMBL" id="GAA0338483.1"/>
    </source>
</evidence>
<evidence type="ECO:0008006" key="3">
    <source>
        <dbReference type="Google" id="ProtNLM"/>
    </source>
</evidence>
<proteinExistence type="predicted"/>
<name>A0ABP3G7I7_9ACTN</name>
<accession>A0ABP3G7I7</accession>
<dbReference type="InterPro" id="IPR011990">
    <property type="entry name" value="TPR-like_helical_dom_sf"/>
</dbReference>
<sequence>MYDTSALTSCLQRLSWSPERLAREINRICGTGTISSKAPYNWLKGSRPRGRLPHVVAKILSGRLGETVTVDALWSVKPAARSTGGLHLPPQRGTPERQSGREAVDAAVDWLVDTDRPPVARTGGEEVGPAMLAALVARICQLRRLDDTCGGKLVLDWTLQDLRWARKLAAEASYDEPTGVRLHTAVAELGQLAGWIAADLGMEAQSRTHLLGALHAARTAGDRLLGAYIISCLSYHAAWDRRGEEALRLIRIARKGVENEPVGLGQALLATRQARAHASLGDRKSCERVLDEAAGLSDGREAGVGAPWGYWLVPAVMVADAGRAWLETGRPDRAEENLAHGLELLGETQPLNRLLHHTSLAEARLARRDVDGAAAAADAALDLAEHTTSVRANVRLAGLRRRFEEHNATAVRHVVQRTEHLLARRPATTAG</sequence>
<dbReference type="Gene3D" id="1.25.40.10">
    <property type="entry name" value="Tetratricopeptide repeat domain"/>
    <property type="match status" value="1"/>
</dbReference>
<dbReference type="RefSeq" id="WP_344116897.1">
    <property type="nucleotide sequence ID" value="NZ_BAAABW010000008.1"/>
</dbReference>
<comment type="caution">
    <text evidence="1">The sequence shown here is derived from an EMBL/GenBank/DDBJ whole genome shotgun (WGS) entry which is preliminary data.</text>
</comment>
<keyword evidence="2" id="KW-1185">Reference proteome</keyword>
<organism evidence="1 2">
    <name type="scientific">Streptomyces blastmyceticus</name>
    <dbReference type="NCBI Taxonomy" id="68180"/>
    <lineage>
        <taxon>Bacteria</taxon>
        <taxon>Bacillati</taxon>
        <taxon>Actinomycetota</taxon>
        <taxon>Actinomycetes</taxon>
        <taxon>Kitasatosporales</taxon>
        <taxon>Streptomycetaceae</taxon>
        <taxon>Streptomyces</taxon>
    </lineage>
</organism>
<reference evidence="2" key="1">
    <citation type="journal article" date="2019" name="Int. J. Syst. Evol. Microbiol.">
        <title>The Global Catalogue of Microorganisms (GCM) 10K type strain sequencing project: providing services to taxonomists for standard genome sequencing and annotation.</title>
        <authorList>
            <consortium name="The Broad Institute Genomics Platform"/>
            <consortium name="The Broad Institute Genome Sequencing Center for Infectious Disease"/>
            <person name="Wu L."/>
            <person name="Ma J."/>
        </authorList>
    </citation>
    <scope>NUCLEOTIDE SEQUENCE [LARGE SCALE GENOMIC DNA]</scope>
    <source>
        <strain evidence="2">JCM 4565</strain>
    </source>
</reference>
<gene>
    <name evidence="1" type="ORF">GCM10010319_13060</name>
</gene>
<dbReference type="Proteomes" id="UP001500063">
    <property type="component" value="Unassembled WGS sequence"/>
</dbReference>
<evidence type="ECO:0000313" key="2">
    <source>
        <dbReference type="Proteomes" id="UP001500063"/>
    </source>
</evidence>
<protein>
    <recommendedName>
        <fullName evidence="3">Transcriptional regulator</fullName>
    </recommendedName>
</protein>
<dbReference type="EMBL" id="BAAABW010000008">
    <property type="protein sequence ID" value="GAA0338483.1"/>
    <property type="molecule type" value="Genomic_DNA"/>
</dbReference>